<feature type="domain" description="Methyltransferase type 11" evidence="1">
    <location>
        <begin position="88"/>
        <end position="179"/>
    </location>
</feature>
<sequence>MQEEHTRINEMAWNQMAYEAWVYRFGPPSEASKKIKSDPISKLGLLSKYFLNIDKTSPTTEIDTYQGYQDFHQALKNKKIVNLLGSHGSKAIALALMGADVTVIDFSYENSRYALDLARECDVSINYIVSDVLNIPKEEFTGDYDIVFCELGILHYFTDLNPFFDVAAKLLRQDGIFLVEDFHPISTKLITTKGKKHKVVGDYFSTGIEETEVAYMKFVPGIENLTEQEKSSFQKAHLRKWTLGEIVTAIANNSFYIQTLEESESPKPEDKGIPKLFTIKAKKL</sequence>
<accession>A0A949U3N1</accession>
<evidence type="ECO:0000313" key="2">
    <source>
        <dbReference type="EMBL" id="MBV7276796.1"/>
    </source>
</evidence>
<keyword evidence="2" id="KW-0489">Methyltransferase</keyword>
<dbReference type="CDD" id="cd02440">
    <property type="entry name" value="AdoMet_MTases"/>
    <property type="match status" value="1"/>
</dbReference>
<dbReference type="GO" id="GO:0008757">
    <property type="term" value="F:S-adenosylmethionine-dependent methyltransferase activity"/>
    <property type="evidence" value="ECO:0007669"/>
    <property type="project" value="InterPro"/>
</dbReference>
<keyword evidence="2" id="KW-0808">Transferase</keyword>
<dbReference type="Pfam" id="PF08241">
    <property type="entry name" value="Methyltransf_11"/>
    <property type="match status" value="1"/>
</dbReference>
<keyword evidence="3" id="KW-1185">Reference proteome</keyword>
<evidence type="ECO:0000313" key="3">
    <source>
        <dbReference type="Proteomes" id="UP000694308"/>
    </source>
</evidence>
<comment type="caution">
    <text evidence="2">The sequence shown here is derived from an EMBL/GenBank/DDBJ whole genome shotgun (WGS) entry which is preliminary data.</text>
</comment>
<proteinExistence type="predicted"/>
<reference evidence="2" key="1">
    <citation type="submission" date="2020-12" db="EMBL/GenBank/DDBJ databases">
        <title>Clostridium thailandense sp. nov., a novel acetogenic bacterium isolated from peat land soil in Thailand.</title>
        <authorList>
            <person name="Chaikitkaew S."/>
            <person name="Birkeland N.K."/>
        </authorList>
    </citation>
    <scope>NUCLEOTIDE SEQUENCE</scope>
    <source>
        <strain evidence="2">PL3</strain>
    </source>
</reference>
<name>A0A949U3N1_9CLOT</name>
<dbReference type="AlphaFoldDB" id="A0A949U3N1"/>
<evidence type="ECO:0000259" key="1">
    <source>
        <dbReference type="Pfam" id="PF08241"/>
    </source>
</evidence>
<dbReference type="Proteomes" id="UP000694308">
    <property type="component" value="Unassembled WGS sequence"/>
</dbReference>
<dbReference type="InterPro" id="IPR013216">
    <property type="entry name" value="Methyltransf_11"/>
</dbReference>
<organism evidence="2 3">
    <name type="scientific">Clostridium thailandense</name>
    <dbReference type="NCBI Taxonomy" id="2794346"/>
    <lineage>
        <taxon>Bacteria</taxon>
        <taxon>Bacillati</taxon>
        <taxon>Bacillota</taxon>
        <taxon>Clostridia</taxon>
        <taxon>Eubacteriales</taxon>
        <taxon>Clostridiaceae</taxon>
        <taxon>Clostridium</taxon>
    </lineage>
</organism>
<dbReference type="EMBL" id="JAEEGC010000208">
    <property type="protein sequence ID" value="MBV7276796.1"/>
    <property type="molecule type" value="Genomic_DNA"/>
</dbReference>
<gene>
    <name evidence="2" type="ORF">I6U48_28385</name>
</gene>
<dbReference type="GO" id="GO:0032259">
    <property type="term" value="P:methylation"/>
    <property type="evidence" value="ECO:0007669"/>
    <property type="project" value="UniProtKB-KW"/>
</dbReference>
<dbReference type="RefSeq" id="WP_218323873.1">
    <property type="nucleotide sequence ID" value="NZ_JAEEGC010000208.1"/>
</dbReference>
<protein>
    <submittedName>
        <fullName evidence="2">Class I SAM-dependent methyltransferase</fullName>
    </submittedName>
</protein>